<protein>
    <submittedName>
        <fullName evidence="1">Uncharacterized protein</fullName>
    </submittedName>
</protein>
<keyword evidence="2" id="KW-1185">Reference proteome</keyword>
<name>A0ACC2H884_DALPE</name>
<dbReference type="EMBL" id="CM055732">
    <property type="protein sequence ID" value="KAJ8012191.1"/>
    <property type="molecule type" value="Genomic_DNA"/>
</dbReference>
<proteinExistence type="predicted"/>
<comment type="caution">
    <text evidence="1">The sequence shown here is derived from an EMBL/GenBank/DDBJ whole genome shotgun (WGS) entry which is preliminary data.</text>
</comment>
<gene>
    <name evidence="1" type="ORF">DPEC_G00066110</name>
</gene>
<sequence>MTYQWKRKRYSKDTRCTFFPDNDDVKVGAGKEREPSISVSHSATKSWERCGDSFLDTPIMRNLSSSGKKWKAVRQQTQSPAQVKGSGPRCDEDPVDIAWSSSEAELSDSEAQAKHLPPPLLSRATTQEPSQPRKPTGPIQSYSRVLHMHSAKSDTPDELLAIDTDSDDVPEAEGCAEEENISDSDSVYYSKEPQESSPQLRIGADISNCPSGEEEEESNDNLSRLEAGEGAGRRSVSDWVRSAQAALQTPRKQGDRTPRTPEDSSKKKKTFQRGGLAERLNRLQCRQRSAISFWRHQSISDTYGPVHKPGVLALEILSVQEESSMLLALYQHSPLSDISTPTGADPPNPSTTDCTPLLSTPTRARLLVVFSKETASQLVLTPRDIIHVYPPWQSLMMEGQHNIILNTHFSQKVNSGTKPASPAPMPGKTCSPYSLVRTFGQLEIVKTLPVVEGMAQKVSALQSQCCVGGPEGRSSGRCDSLLEAIEGRGQAGWVGQGVEVVVQRVYCTRVRERSTHALLKSRPPGRSPTAPPSIQEGKNR</sequence>
<dbReference type="Proteomes" id="UP001157502">
    <property type="component" value="Chromosome 5"/>
</dbReference>
<reference evidence="1" key="1">
    <citation type="submission" date="2021-05" db="EMBL/GenBank/DDBJ databases">
        <authorList>
            <person name="Pan Q."/>
            <person name="Jouanno E."/>
            <person name="Zahm M."/>
            <person name="Klopp C."/>
            <person name="Cabau C."/>
            <person name="Louis A."/>
            <person name="Berthelot C."/>
            <person name="Parey E."/>
            <person name="Roest Crollius H."/>
            <person name="Montfort J."/>
            <person name="Robinson-Rechavi M."/>
            <person name="Bouchez O."/>
            <person name="Lampietro C."/>
            <person name="Lopez Roques C."/>
            <person name="Donnadieu C."/>
            <person name="Postlethwait J."/>
            <person name="Bobe J."/>
            <person name="Dillon D."/>
            <person name="Chandos A."/>
            <person name="von Hippel F."/>
            <person name="Guiguen Y."/>
        </authorList>
    </citation>
    <scope>NUCLEOTIDE SEQUENCE</scope>
    <source>
        <strain evidence="1">YG-Jan2019</strain>
    </source>
</reference>
<evidence type="ECO:0000313" key="1">
    <source>
        <dbReference type="EMBL" id="KAJ8012191.1"/>
    </source>
</evidence>
<evidence type="ECO:0000313" key="2">
    <source>
        <dbReference type="Proteomes" id="UP001157502"/>
    </source>
</evidence>
<organism evidence="1 2">
    <name type="scientific">Dallia pectoralis</name>
    <name type="common">Alaska blackfish</name>
    <dbReference type="NCBI Taxonomy" id="75939"/>
    <lineage>
        <taxon>Eukaryota</taxon>
        <taxon>Metazoa</taxon>
        <taxon>Chordata</taxon>
        <taxon>Craniata</taxon>
        <taxon>Vertebrata</taxon>
        <taxon>Euteleostomi</taxon>
        <taxon>Actinopterygii</taxon>
        <taxon>Neopterygii</taxon>
        <taxon>Teleostei</taxon>
        <taxon>Protacanthopterygii</taxon>
        <taxon>Esociformes</taxon>
        <taxon>Umbridae</taxon>
        <taxon>Dallia</taxon>
    </lineage>
</organism>
<accession>A0ACC2H884</accession>